<evidence type="ECO:0000313" key="12">
    <source>
        <dbReference type="Proteomes" id="UP000694397"/>
    </source>
</evidence>
<dbReference type="Pfam" id="PF12796">
    <property type="entry name" value="Ank_2"/>
    <property type="match status" value="1"/>
</dbReference>
<comment type="similarity">
    <text evidence="3">Belongs to the NF-kappa-B inhibitor family.</text>
</comment>
<dbReference type="PANTHER" id="PTHR46680">
    <property type="entry name" value="NF-KAPPA-B INHIBITOR ALPHA"/>
    <property type="match status" value="1"/>
</dbReference>
<keyword evidence="2 7" id="KW-0040">ANK repeat</keyword>
<evidence type="ECO:0000256" key="4">
    <source>
        <dbReference type="ARBA" id="ARBA00041123"/>
    </source>
</evidence>
<evidence type="ECO:0000256" key="5">
    <source>
        <dbReference type="ARBA" id="ARBA00041987"/>
    </source>
</evidence>
<organism evidence="9 11">
    <name type="scientific">Scleropages formosus</name>
    <name type="common">Asian bonytongue</name>
    <name type="synonym">Osteoglossum formosum</name>
    <dbReference type="NCBI Taxonomy" id="113540"/>
    <lineage>
        <taxon>Eukaryota</taxon>
        <taxon>Metazoa</taxon>
        <taxon>Chordata</taxon>
        <taxon>Craniata</taxon>
        <taxon>Vertebrata</taxon>
        <taxon>Euteleostomi</taxon>
        <taxon>Actinopterygii</taxon>
        <taxon>Neopterygii</taxon>
        <taxon>Teleostei</taxon>
        <taxon>Osteoglossocephala</taxon>
        <taxon>Osteoglossomorpha</taxon>
        <taxon>Osteoglossiformes</taxon>
        <taxon>Osteoglossidae</taxon>
        <taxon>Scleropages</taxon>
    </lineage>
</organism>
<evidence type="ECO:0000256" key="2">
    <source>
        <dbReference type="ARBA" id="ARBA00023043"/>
    </source>
</evidence>
<keyword evidence="12" id="KW-1185">Reference proteome</keyword>
<dbReference type="KEGG" id="sfm:108923979"/>
<dbReference type="GO" id="GO:0051059">
    <property type="term" value="F:NF-kappaB binding"/>
    <property type="evidence" value="ECO:0007669"/>
    <property type="project" value="TreeGrafter"/>
</dbReference>
<dbReference type="GO" id="GO:0005829">
    <property type="term" value="C:cytosol"/>
    <property type="evidence" value="ECO:0007669"/>
    <property type="project" value="TreeGrafter"/>
</dbReference>
<evidence type="ECO:0000256" key="1">
    <source>
        <dbReference type="ARBA" id="ARBA00022737"/>
    </source>
</evidence>
<evidence type="ECO:0000256" key="3">
    <source>
        <dbReference type="ARBA" id="ARBA00038439"/>
    </source>
</evidence>
<evidence type="ECO:0000313" key="11">
    <source>
        <dbReference type="Proteomes" id="UP000034805"/>
    </source>
</evidence>
<dbReference type="PANTHER" id="PTHR46680:SF1">
    <property type="entry name" value="NF-KAPPA-B INHIBITOR ALPHA"/>
    <property type="match status" value="1"/>
</dbReference>
<feature type="repeat" description="ANK" evidence="7">
    <location>
        <begin position="182"/>
        <end position="214"/>
    </location>
</feature>
<evidence type="ECO:0000313" key="9">
    <source>
        <dbReference type="EMBL" id="KPP62117.1"/>
    </source>
</evidence>
<feature type="repeat" description="ANK" evidence="7">
    <location>
        <begin position="111"/>
        <end position="143"/>
    </location>
</feature>
<name>A0A0P7U4M7_SCLFO</name>
<evidence type="ECO:0000256" key="6">
    <source>
        <dbReference type="ARBA" id="ARBA00045368"/>
    </source>
</evidence>
<evidence type="ECO:0000256" key="8">
    <source>
        <dbReference type="SAM" id="MobiDB-lite"/>
    </source>
</evidence>
<protein>
    <recommendedName>
        <fullName evidence="4">NF-kappa-B inhibitor alpha</fullName>
    </recommendedName>
    <alternativeName>
        <fullName evidence="5">I-kappa-B-alpha</fullName>
    </alternativeName>
</protein>
<dbReference type="GO" id="GO:0034142">
    <property type="term" value="P:toll-like receptor 4 signaling pathway"/>
    <property type="evidence" value="ECO:0007669"/>
    <property type="project" value="TreeGrafter"/>
</dbReference>
<reference evidence="10" key="3">
    <citation type="submission" date="2025-05" db="UniProtKB">
        <authorList>
            <consortium name="Ensembl"/>
        </authorList>
    </citation>
    <scope>IDENTIFICATION</scope>
</reference>
<evidence type="ECO:0000313" key="10">
    <source>
        <dbReference type="Ensembl" id="ENSSFOP00015006478.1"/>
    </source>
</evidence>
<dbReference type="Pfam" id="PF00023">
    <property type="entry name" value="Ank"/>
    <property type="match status" value="1"/>
</dbReference>
<feature type="compositionally biased region" description="Acidic residues" evidence="8">
    <location>
        <begin position="282"/>
        <end position="301"/>
    </location>
</feature>
<reference evidence="9 11" key="1">
    <citation type="submission" date="2015-08" db="EMBL/GenBank/DDBJ databases">
        <title>The genome of the Asian arowana (Scleropages formosus).</title>
        <authorList>
            <person name="Tan M.H."/>
            <person name="Gan H.M."/>
            <person name="Croft L.J."/>
            <person name="Austin C.M."/>
        </authorList>
    </citation>
    <scope>NUCLEOTIDE SEQUENCE [LARGE SCALE GENOMIC DNA]</scope>
    <source>
        <strain evidence="9">Aro1</strain>
    </source>
</reference>
<dbReference type="PRINTS" id="PR01415">
    <property type="entry name" value="ANKYRIN"/>
</dbReference>
<dbReference type="Ensembl" id="ENSSFOT00015006578.2">
    <property type="protein sequence ID" value="ENSSFOP00015006478.1"/>
    <property type="gene ID" value="ENSSFOG00015004247.2"/>
</dbReference>
<dbReference type="GO" id="GO:1901533">
    <property type="term" value="P:negative regulation of hematopoietic progenitor cell differentiation"/>
    <property type="evidence" value="ECO:0007669"/>
    <property type="project" value="Ensembl"/>
</dbReference>
<reference evidence="10 12" key="2">
    <citation type="submission" date="2019-04" db="EMBL/GenBank/DDBJ databases">
        <authorList>
            <consortium name="Wellcome Sanger Institute Data Sharing"/>
        </authorList>
    </citation>
    <scope>NUCLEOTIDE SEQUENCE [LARGE SCALE GENOMIC DNA]</scope>
</reference>
<accession>A0A0P7U4M7</accession>
<comment type="function">
    <text evidence="6">Inhibits the activity of dimeric NF-kappa-B/REL complexes by trapping REL (RELA/p65 and NFKB1/p50) dimers in the cytoplasm by masking their nuclear localization signals. On cellular stimulation by immune and pro-inflammatory responses, becomes phosphorylated promoting ubiquitination and degradation, enabling the dimeric RELA to translocate to the nucleus and activate transcription.</text>
</comment>
<dbReference type="Gene3D" id="1.25.40.20">
    <property type="entry name" value="Ankyrin repeat-containing domain"/>
    <property type="match status" value="1"/>
</dbReference>
<dbReference type="PROSITE" id="PS50088">
    <property type="entry name" value="ANK_REPEAT"/>
    <property type="match status" value="3"/>
</dbReference>
<dbReference type="InterPro" id="IPR002110">
    <property type="entry name" value="Ankyrin_rpt"/>
</dbReference>
<dbReference type="SMART" id="SM00248">
    <property type="entry name" value="ANK"/>
    <property type="match status" value="5"/>
</dbReference>
<dbReference type="PROSITE" id="PS50297">
    <property type="entry name" value="ANK_REP_REGION"/>
    <property type="match status" value="3"/>
</dbReference>
<dbReference type="EMBL" id="JARO02008965">
    <property type="protein sequence ID" value="KPP62117.1"/>
    <property type="molecule type" value="Genomic_DNA"/>
</dbReference>
<dbReference type="RefSeq" id="XP_018590572.1">
    <property type="nucleotide sequence ID" value="XM_018735056.2"/>
</dbReference>
<evidence type="ECO:0000256" key="7">
    <source>
        <dbReference type="PROSITE-ProRule" id="PRU00023"/>
    </source>
</evidence>
<sequence>MDMYQVHNNSAHMDYERDFMDPKKMSCNDERVDSGVDSMAEGDYERIHREFQSLSMNSRPVEYSSEPWKEQRTEDGDTFLHLAIIHEAKDYAISMINMSYNDPFLNTQNHQKQTPLHLAVITEQPHLLTRLLEAGCDPQVVDDHGNTALHIACKKGSLSCFSVLTQVHTQHLASILATPNYSGHNCLHLASIYGFLSLVESLIKLGADVNAQEHCNGRTALHLAVDLQNLELVRLLISKGANVNSLTYGGYTPYHLTYGRPNGEIRQQLHALTAQELRELPESDEEESDEESLSDDSEMYDDIVMGHK</sequence>
<gene>
    <name evidence="10" type="primary">LOC108923979</name>
    <name evidence="9" type="ORF">Z043_119717</name>
</gene>
<dbReference type="OrthoDB" id="20727at2759"/>
<feature type="region of interest" description="Disordered" evidence="8">
    <location>
        <begin position="276"/>
        <end position="308"/>
    </location>
</feature>
<dbReference type="GO" id="GO:0071356">
    <property type="term" value="P:cellular response to tumor necrosis factor"/>
    <property type="evidence" value="ECO:0007669"/>
    <property type="project" value="TreeGrafter"/>
</dbReference>
<dbReference type="Proteomes" id="UP000694397">
    <property type="component" value="Chromosome 1"/>
</dbReference>
<dbReference type="Proteomes" id="UP000034805">
    <property type="component" value="Unassembled WGS sequence"/>
</dbReference>
<dbReference type="GeneTree" id="ENSGT00940000163080"/>
<dbReference type="InterPro" id="IPR051070">
    <property type="entry name" value="NF-kappa-B_inhibitor"/>
</dbReference>
<dbReference type="GeneID" id="108923979"/>
<dbReference type="AlphaFoldDB" id="A0A0P7U4M7"/>
<dbReference type="STRING" id="113540.ENSSFOP00015006478"/>
<feature type="repeat" description="ANK" evidence="7">
    <location>
        <begin position="216"/>
        <end position="248"/>
    </location>
</feature>
<dbReference type="InterPro" id="IPR036770">
    <property type="entry name" value="Ankyrin_rpt-contain_sf"/>
</dbReference>
<keyword evidence="1" id="KW-0677">Repeat</keyword>
<proteinExistence type="inferred from homology"/>
<dbReference type="GO" id="GO:0009615">
    <property type="term" value="P:response to virus"/>
    <property type="evidence" value="ECO:0007669"/>
    <property type="project" value="Ensembl"/>
</dbReference>
<dbReference type="SUPFAM" id="SSF48403">
    <property type="entry name" value="Ankyrin repeat"/>
    <property type="match status" value="1"/>
</dbReference>